<dbReference type="InterPro" id="IPR000587">
    <property type="entry name" value="Creatinase_N"/>
</dbReference>
<evidence type="ECO:0000259" key="2">
    <source>
        <dbReference type="Pfam" id="PF01321"/>
    </source>
</evidence>
<feature type="domain" description="Peptidase M24" evidence="1">
    <location>
        <begin position="151"/>
        <end position="358"/>
    </location>
</feature>
<proteinExistence type="predicted"/>
<feature type="domain" description="Creatinase N-terminal" evidence="2">
    <location>
        <begin position="6"/>
        <end position="141"/>
    </location>
</feature>
<dbReference type="Gene3D" id="3.90.230.10">
    <property type="entry name" value="Creatinase/methionine aminopeptidase superfamily"/>
    <property type="match status" value="1"/>
</dbReference>
<dbReference type="EMBL" id="AXDY01000001">
    <property type="protein sequence ID" value="ERS94548.1"/>
    <property type="molecule type" value="Genomic_DNA"/>
</dbReference>
<evidence type="ECO:0008006" key="5">
    <source>
        <dbReference type="Google" id="ProtNLM"/>
    </source>
</evidence>
<dbReference type="InterPro" id="IPR036005">
    <property type="entry name" value="Creatinase/aminopeptidase-like"/>
</dbReference>
<dbReference type="InterPro" id="IPR050659">
    <property type="entry name" value="Peptidase_M24B"/>
</dbReference>
<protein>
    <recommendedName>
        <fullName evidence="5">Xaa-Pro dipeptidase</fullName>
    </recommendedName>
</protein>
<dbReference type="Gene3D" id="3.40.350.10">
    <property type="entry name" value="Creatinase/prolidase N-terminal domain"/>
    <property type="match status" value="1"/>
</dbReference>
<dbReference type="PANTHER" id="PTHR46112">
    <property type="entry name" value="AMINOPEPTIDASE"/>
    <property type="match status" value="1"/>
</dbReference>
<dbReference type="SUPFAM" id="SSF53092">
    <property type="entry name" value="Creatinase/prolidase N-terminal domain"/>
    <property type="match status" value="1"/>
</dbReference>
<evidence type="ECO:0000313" key="4">
    <source>
        <dbReference type="Proteomes" id="UP000017131"/>
    </source>
</evidence>
<name>A0ABN0PFZ0_STASI</name>
<dbReference type="RefSeq" id="WP_023014752.1">
    <property type="nucleotide sequence ID" value="NZ_AXDY01000001.1"/>
</dbReference>
<sequence>MNLKQRLDAFRETMKQQDIDLSIVMNFENQMYFTGFKAVIYSRPIILFISQENIEVIAPKLEEAHFRDKTGIQDIYTYTEIPVTDDVPTHYQTVFNDLLEKYQNVSTIGIETGFLPTQFYLDIVSHNFKVKDIGQALVEQRTYKYEDEQQAIRESGEIVSQAVAQTIEHAKAGLTEMDIDNFGNSYLFDTISQNYPDAEFGFFVMSPSGIKRSTMPHTFSNTKQIQQGDVIVHSRQLELNGYRAECERTFFVGEPTDEQRHAFEAMVEAHKAALDFIEVGVTANAVDQVARTILEAEGYGDYISHRTGHGIGIGQHEEPSLRFDNDLELKEGMVFCVEPGIYIPGVGGFRHSDTVILKKEGTEVVTNYPHDLEDLIK</sequence>
<evidence type="ECO:0000259" key="1">
    <source>
        <dbReference type="Pfam" id="PF00557"/>
    </source>
</evidence>
<organism evidence="3 4">
    <name type="scientific">Staphylococcus simulans UMC-CNS-990</name>
    <dbReference type="NCBI Taxonomy" id="1405498"/>
    <lineage>
        <taxon>Bacteria</taxon>
        <taxon>Bacillati</taxon>
        <taxon>Bacillota</taxon>
        <taxon>Bacilli</taxon>
        <taxon>Bacillales</taxon>
        <taxon>Staphylococcaceae</taxon>
        <taxon>Staphylococcus</taxon>
    </lineage>
</organism>
<accession>A0ABN0PFZ0</accession>
<dbReference type="Pfam" id="PF00557">
    <property type="entry name" value="Peptidase_M24"/>
    <property type="match status" value="1"/>
</dbReference>
<gene>
    <name evidence="3" type="ORF">SSIM_00210</name>
</gene>
<dbReference type="SUPFAM" id="SSF55920">
    <property type="entry name" value="Creatinase/aminopeptidase"/>
    <property type="match status" value="1"/>
</dbReference>
<dbReference type="PANTHER" id="PTHR46112:SF2">
    <property type="entry name" value="XAA-PRO AMINOPEPTIDASE P-RELATED"/>
    <property type="match status" value="1"/>
</dbReference>
<dbReference type="InterPro" id="IPR029149">
    <property type="entry name" value="Creatin/AminoP/Spt16_N"/>
</dbReference>
<evidence type="ECO:0000313" key="3">
    <source>
        <dbReference type="EMBL" id="ERS94548.1"/>
    </source>
</evidence>
<dbReference type="InterPro" id="IPR000994">
    <property type="entry name" value="Pept_M24"/>
</dbReference>
<reference evidence="3 4" key="1">
    <citation type="journal article" date="2013" name="Genome Announc.">
        <title>Draft Genome Sequence of Staphylococcus simulans UMC-CNS-990, Isolated from a Case of Chronic Bovine Mastitis.</title>
        <authorList>
            <person name="Calcutt M.J."/>
            <person name="Foecking M.F."/>
            <person name="Hsieh H.Y."/>
            <person name="Perry J."/>
            <person name="Stewart G.C."/>
            <person name="Middleton J.R."/>
        </authorList>
    </citation>
    <scope>NUCLEOTIDE SEQUENCE [LARGE SCALE GENOMIC DNA]</scope>
    <source>
        <strain evidence="3 4">UMC-CNS-990</strain>
    </source>
</reference>
<dbReference type="Proteomes" id="UP000017131">
    <property type="component" value="Unassembled WGS sequence"/>
</dbReference>
<keyword evidence="4" id="KW-1185">Reference proteome</keyword>
<dbReference type="Pfam" id="PF01321">
    <property type="entry name" value="Creatinase_N"/>
    <property type="match status" value="1"/>
</dbReference>
<comment type="caution">
    <text evidence="3">The sequence shown here is derived from an EMBL/GenBank/DDBJ whole genome shotgun (WGS) entry which is preliminary data.</text>
</comment>